<dbReference type="SUPFAM" id="SSF47923">
    <property type="entry name" value="Ypt/Rab-GAP domain of gyp1p"/>
    <property type="match status" value="1"/>
</dbReference>
<proteinExistence type="predicted"/>
<name>A0A3P8E972_HELPZ</name>
<evidence type="ECO:0000256" key="1">
    <source>
        <dbReference type="SAM" id="MobiDB-lite"/>
    </source>
</evidence>
<dbReference type="EMBL" id="UZAH01029995">
    <property type="protein sequence ID" value="VDP08789.1"/>
    <property type="molecule type" value="Genomic_DNA"/>
</dbReference>
<dbReference type="PANTHER" id="PTHR13399">
    <property type="entry name" value="TRANSLOCON-ASSOCIATED PROTEIN TRAP , GAMMA SUBUNIT"/>
    <property type="match status" value="1"/>
</dbReference>
<sequence>MRSDGSSGNDAVNVLSFRRLGTQKPHARNFERIEPPEGPKRLRQGSGVCLQSTAHRLMAGDSMDARCRLGRLGSLRGFLPLADASTQMTSLGSLREEDLDEICIDSPTNNCTHLARRSYSQPEIHFSLNSSSISPDEWDKTPPNPEPFFGESCRPLKQYCSSHHQSTLSDGTPYSPVQRTKSFNLPRYDPSPVEERVKSMQSLLASIYQDDPSQNRYLPDSLTESFQSDASHASPRRLTVETLQSFGRKRLVSETRFLLLEIEKANQRLVKVVRQRSYYRAKQATKCAILSAILMANSSKTSADSKLRFSLEPPSLHEGVEEWKRAMRAMARVPGGLPSLVRCKLWSTLGELYMQSSGFDWEEIRSKAFSEKLRPDDSKIHSQILKDLHRTGWSEFDDEKKLKQVLLAYARERDLCAGLVFLDETARKWCVNDLTLGEIYALR</sequence>
<feature type="region of interest" description="Disordered" evidence="1">
    <location>
        <begin position="164"/>
        <end position="191"/>
    </location>
</feature>
<reference evidence="2 3" key="1">
    <citation type="submission" date="2018-11" db="EMBL/GenBank/DDBJ databases">
        <authorList>
            <consortium name="Pathogen Informatics"/>
        </authorList>
    </citation>
    <scope>NUCLEOTIDE SEQUENCE [LARGE SCALE GENOMIC DNA]</scope>
</reference>
<evidence type="ECO:0000313" key="3">
    <source>
        <dbReference type="Proteomes" id="UP000050761"/>
    </source>
</evidence>
<dbReference type="GO" id="GO:0005783">
    <property type="term" value="C:endoplasmic reticulum"/>
    <property type="evidence" value="ECO:0007669"/>
    <property type="project" value="TreeGrafter"/>
</dbReference>
<evidence type="ECO:0000313" key="2">
    <source>
        <dbReference type="EMBL" id="VDP08789.1"/>
    </source>
</evidence>
<dbReference type="InterPro" id="IPR035969">
    <property type="entry name" value="Rab-GAP_TBC_sf"/>
</dbReference>
<reference evidence="4" key="2">
    <citation type="submission" date="2019-09" db="UniProtKB">
        <authorList>
            <consortium name="WormBaseParasite"/>
        </authorList>
    </citation>
    <scope>IDENTIFICATION</scope>
</reference>
<dbReference type="WBParaSite" id="HPBE_0001740501-mRNA-1">
    <property type="protein sequence ID" value="HPBE_0001740501-mRNA-1"/>
    <property type="gene ID" value="HPBE_0001740501"/>
</dbReference>
<evidence type="ECO:0000313" key="4">
    <source>
        <dbReference type="WBParaSite" id="HPBE_0001740501-mRNA-1"/>
    </source>
</evidence>
<gene>
    <name evidence="2" type="ORF">HPBE_LOCUS17404</name>
</gene>
<dbReference type="PANTHER" id="PTHR13399:SF2">
    <property type="entry name" value="TRANSLOCON-ASSOCIATED PROTEIN SUBUNIT GAMMA"/>
    <property type="match status" value="1"/>
</dbReference>
<dbReference type="OrthoDB" id="5854281at2759"/>
<feature type="compositionally biased region" description="Polar residues" evidence="1">
    <location>
        <begin position="164"/>
        <end position="183"/>
    </location>
</feature>
<dbReference type="Proteomes" id="UP000050761">
    <property type="component" value="Unassembled WGS sequence"/>
</dbReference>
<accession>A0A3P8E972</accession>
<keyword evidence="3" id="KW-1185">Reference proteome</keyword>
<protein>
    <submittedName>
        <fullName evidence="4">Rab-GAP TBC domain-containing protein</fullName>
    </submittedName>
</protein>
<dbReference type="AlphaFoldDB" id="A0A3P8E972"/>
<organism evidence="2">
    <name type="scientific">Heligmosomoides polygyrus</name>
    <name type="common">Parasitic roundworm</name>
    <dbReference type="NCBI Taxonomy" id="6339"/>
    <lineage>
        <taxon>Eukaryota</taxon>
        <taxon>Metazoa</taxon>
        <taxon>Ecdysozoa</taxon>
        <taxon>Nematoda</taxon>
        <taxon>Chromadorea</taxon>
        <taxon>Rhabditida</taxon>
        <taxon>Rhabditina</taxon>
        <taxon>Rhabditomorpha</taxon>
        <taxon>Strongyloidea</taxon>
        <taxon>Heligmosomidae</taxon>
        <taxon>Heligmosomoides</taxon>
    </lineage>
</organism>